<dbReference type="AlphaFoldDB" id="A0A402AF50"/>
<evidence type="ECO:0000256" key="2">
    <source>
        <dbReference type="SAM" id="SignalP"/>
    </source>
</evidence>
<organism evidence="3 4">
    <name type="scientific">Dictyobacter kobayashii</name>
    <dbReference type="NCBI Taxonomy" id="2014872"/>
    <lineage>
        <taxon>Bacteria</taxon>
        <taxon>Bacillati</taxon>
        <taxon>Chloroflexota</taxon>
        <taxon>Ktedonobacteria</taxon>
        <taxon>Ktedonobacterales</taxon>
        <taxon>Dictyobacteraceae</taxon>
        <taxon>Dictyobacter</taxon>
    </lineage>
</organism>
<name>A0A402AF50_9CHLR</name>
<evidence type="ECO:0000313" key="4">
    <source>
        <dbReference type="Proteomes" id="UP000287188"/>
    </source>
</evidence>
<dbReference type="EMBL" id="BIFS01000001">
    <property type="protein sequence ID" value="GCE17716.1"/>
    <property type="molecule type" value="Genomic_DNA"/>
</dbReference>
<protein>
    <recommendedName>
        <fullName evidence="5">Secreted protein</fullName>
    </recommendedName>
</protein>
<comment type="caution">
    <text evidence="3">The sequence shown here is derived from an EMBL/GenBank/DDBJ whole genome shotgun (WGS) entry which is preliminary data.</text>
</comment>
<gene>
    <name evidence="3" type="ORF">KDK_15160</name>
</gene>
<keyword evidence="2" id="KW-0732">Signal</keyword>
<sequence length="106" mass="11446">MATYVQRIHLNRPINTRLIIAVRFVVTAAVSGVSSSTDASSCTQHNRMSTSAFPQLVASREQGPHSASREAATVGVRGTVAMRLRVVGPENESTMKEYHHAESLPA</sequence>
<feature type="compositionally biased region" description="Basic and acidic residues" evidence="1">
    <location>
        <begin position="93"/>
        <end position="106"/>
    </location>
</feature>
<feature type="signal peptide" evidence="2">
    <location>
        <begin position="1"/>
        <end position="28"/>
    </location>
</feature>
<keyword evidence="4" id="KW-1185">Reference proteome</keyword>
<evidence type="ECO:0000313" key="3">
    <source>
        <dbReference type="EMBL" id="GCE17716.1"/>
    </source>
</evidence>
<dbReference type="OrthoDB" id="164592at2"/>
<proteinExistence type="predicted"/>
<reference evidence="4" key="1">
    <citation type="submission" date="2018-12" db="EMBL/GenBank/DDBJ databases">
        <title>Tengunoibacter tsumagoiensis gen. nov., sp. nov., Dictyobacter kobayashii sp. nov., D. alpinus sp. nov., and D. joshuensis sp. nov. and description of Dictyobacteraceae fam. nov. within the order Ktedonobacterales isolated from Tengu-no-mugimeshi.</title>
        <authorList>
            <person name="Wang C.M."/>
            <person name="Zheng Y."/>
            <person name="Sakai Y."/>
            <person name="Toyoda A."/>
            <person name="Minakuchi Y."/>
            <person name="Abe K."/>
            <person name="Yokota A."/>
            <person name="Yabe S."/>
        </authorList>
    </citation>
    <scope>NUCLEOTIDE SEQUENCE [LARGE SCALE GENOMIC DNA]</scope>
    <source>
        <strain evidence="4">Uno11</strain>
    </source>
</reference>
<feature type="chain" id="PRO_5019547872" description="Secreted protein" evidence="2">
    <location>
        <begin position="29"/>
        <end position="106"/>
    </location>
</feature>
<evidence type="ECO:0000256" key="1">
    <source>
        <dbReference type="SAM" id="MobiDB-lite"/>
    </source>
</evidence>
<dbReference type="RefSeq" id="WP_126549360.1">
    <property type="nucleotide sequence ID" value="NZ_BIFS01000001.1"/>
</dbReference>
<accession>A0A402AF50</accession>
<dbReference type="Proteomes" id="UP000287188">
    <property type="component" value="Unassembled WGS sequence"/>
</dbReference>
<feature type="region of interest" description="Disordered" evidence="1">
    <location>
        <begin position="87"/>
        <end position="106"/>
    </location>
</feature>
<evidence type="ECO:0008006" key="5">
    <source>
        <dbReference type="Google" id="ProtNLM"/>
    </source>
</evidence>